<protein>
    <submittedName>
        <fullName evidence="3">Uncharacterized protein</fullName>
    </submittedName>
</protein>
<feature type="compositionally biased region" description="Basic and acidic residues" evidence="1">
    <location>
        <begin position="32"/>
        <end position="43"/>
    </location>
</feature>
<reference evidence="3" key="1">
    <citation type="submission" date="2022-11" db="UniProtKB">
        <authorList>
            <consortium name="WormBaseParasite"/>
        </authorList>
    </citation>
    <scope>IDENTIFICATION</scope>
</reference>
<sequence length="586" mass="65742">RPIENSDLRKAGKDKHGSSKSKKRRTKNKQYCGDDDKERKSDDSSVVVDDGYVSPDNQYQSQLNEQYNSENYVCSPIRENLVSPQDFIDQSSSSDISQCTRCPGDDCLLNVTNFRCNDCTLSADYSNVLSSSINDFDNDEILVASFSADQSAAQHSASIVYQEMTTVASKSVVLNRKLVDEKAINLEEKTASYEKEHTTCQNKSAKMLLENASGRPKKNLSRERRPHYPETVNELRVNDVARSQTDTRGDYRDVSRNFHQRHRYFNAGRQGAVHPSSSSGSFTTLADFLPPDLPRTSSLSSSSHVYQRSRMSIVVNTKEKCMSTVPSSLMNNPAVSPYKSMPVENSSNIFVNTTAPLPPSSQQQFLHSIFRNHEWDHYRNASYIFIAHESQNAASFRYAFRFWADGPLVTTAEGSLVFPKAAFTSTNVLPPTSPQIFVQQVTDQVPLPLSNRRQTSCSSSSFSGPAVVEFLDNKGEEMSDAAARLIASQVSFGFLDEPEWPLKTDDEEKNDHAATVVAEHDSSLSLSAIDYPKKIEKENKCIQNIDDVVAKRTNKRNFADSEMLNFLEKAWTKFVANSNVTYYGQY</sequence>
<accession>A0A915IC81</accession>
<dbReference type="AlphaFoldDB" id="A0A915IC81"/>
<keyword evidence="2" id="KW-1185">Reference proteome</keyword>
<feature type="compositionally biased region" description="Basic residues" evidence="1">
    <location>
        <begin position="18"/>
        <end position="28"/>
    </location>
</feature>
<feature type="compositionally biased region" description="Basic and acidic residues" evidence="1">
    <location>
        <begin position="1"/>
        <end position="17"/>
    </location>
</feature>
<organism evidence="2 3">
    <name type="scientific">Romanomermis culicivorax</name>
    <name type="common">Nematode worm</name>
    <dbReference type="NCBI Taxonomy" id="13658"/>
    <lineage>
        <taxon>Eukaryota</taxon>
        <taxon>Metazoa</taxon>
        <taxon>Ecdysozoa</taxon>
        <taxon>Nematoda</taxon>
        <taxon>Enoplea</taxon>
        <taxon>Dorylaimia</taxon>
        <taxon>Mermithida</taxon>
        <taxon>Mermithoidea</taxon>
        <taxon>Mermithidae</taxon>
        <taxon>Romanomermis</taxon>
    </lineage>
</organism>
<feature type="compositionally biased region" description="Low complexity" evidence="1">
    <location>
        <begin position="44"/>
        <end position="54"/>
    </location>
</feature>
<feature type="region of interest" description="Disordered" evidence="1">
    <location>
        <begin position="1"/>
        <end position="54"/>
    </location>
</feature>
<proteinExistence type="predicted"/>
<dbReference type="Proteomes" id="UP000887565">
    <property type="component" value="Unplaced"/>
</dbReference>
<evidence type="ECO:0000256" key="1">
    <source>
        <dbReference type="SAM" id="MobiDB-lite"/>
    </source>
</evidence>
<name>A0A915IC81_ROMCU</name>
<evidence type="ECO:0000313" key="2">
    <source>
        <dbReference type="Proteomes" id="UP000887565"/>
    </source>
</evidence>
<dbReference type="WBParaSite" id="nRc.2.0.1.t10851-RA">
    <property type="protein sequence ID" value="nRc.2.0.1.t10851-RA"/>
    <property type="gene ID" value="nRc.2.0.1.g10851"/>
</dbReference>
<evidence type="ECO:0000313" key="3">
    <source>
        <dbReference type="WBParaSite" id="nRc.2.0.1.t10851-RA"/>
    </source>
</evidence>